<dbReference type="Proteomes" id="UP000735302">
    <property type="component" value="Unassembled WGS sequence"/>
</dbReference>
<gene>
    <name evidence="7" type="ORF">PoB_003118700</name>
</gene>
<feature type="domain" description="Chitin-binding type-2" evidence="6">
    <location>
        <begin position="178"/>
        <end position="247"/>
    </location>
</feature>
<dbReference type="Gene3D" id="2.170.140.10">
    <property type="entry name" value="Chitin binding domain"/>
    <property type="match status" value="1"/>
</dbReference>
<dbReference type="AlphaFoldDB" id="A0AAV4ACB9"/>
<proteinExistence type="predicted"/>
<dbReference type="GO" id="GO:0005576">
    <property type="term" value="C:extracellular region"/>
    <property type="evidence" value="ECO:0007669"/>
    <property type="project" value="InterPro"/>
</dbReference>
<dbReference type="InterPro" id="IPR002557">
    <property type="entry name" value="Chitin-bd_dom"/>
</dbReference>
<evidence type="ECO:0000313" key="8">
    <source>
        <dbReference type="Proteomes" id="UP000735302"/>
    </source>
</evidence>
<dbReference type="SMART" id="SM00494">
    <property type="entry name" value="ChtBD2"/>
    <property type="match status" value="2"/>
</dbReference>
<evidence type="ECO:0000256" key="2">
    <source>
        <dbReference type="ARBA" id="ARBA00022729"/>
    </source>
</evidence>
<reference evidence="7 8" key="1">
    <citation type="journal article" date="2021" name="Elife">
        <title>Chloroplast acquisition without the gene transfer in kleptoplastic sea slugs, Plakobranchus ocellatus.</title>
        <authorList>
            <person name="Maeda T."/>
            <person name="Takahashi S."/>
            <person name="Yoshida T."/>
            <person name="Shimamura S."/>
            <person name="Takaki Y."/>
            <person name="Nagai Y."/>
            <person name="Toyoda A."/>
            <person name="Suzuki Y."/>
            <person name="Arimoto A."/>
            <person name="Ishii H."/>
            <person name="Satoh N."/>
            <person name="Nishiyama T."/>
            <person name="Hasebe M."/>
            <person name="Maruyama T."/>
            <person name="Minagawa J."/>
            <person name="Obokata J."/>
            <person name="Shigenobu S."/>
        </authorList>
    </citation>
    <scope>NUCLEOTIDE SEQUENCE [LARGE SCALE GENOMIC DNA]</scope>
</reference>
<evidence type="ECO:0000256" key="4">
    <source>
        <dbReference type="ARBA" id="ARBA00023157"/>
    </source>
</evidence>
<comment type="caution">
    <text evidence="7">The sequence shown here is derived from an EMBL/GenBank/DDBJ whole genome shotgun (WGS) entry which is preliminary data.</text>
</comment>
<feature type="domain" description="Chitin-binding type-2" evidence="6">
    <location>
        <begin position="107"/>
        <end position="163"/>
    </location>
</feature>
<keyword evidence="5" id="KW-0325">Glycoprotein</keyword>
<dbReference type="InterPro" id="IPR051940">
    <property type="entry name" value="Chitin_bind-dev_reg"/>
</dbReference>
<organism evidence="7 8">
    <name type="scientific">Plakobranchus ocellatus</name>
    <dbReference type="NCBI Taxonomy" id="259542"/>
    <lineage>
        <taxon>Eukaryota</taxon>
        <taxon>Metazoa</taxon>
        <taxon>Spiralia</taxon>
        <taxon>Lophotrochozoa</taxon>
        <taxon>Mollusca</taxon>
        <taxon>Gastropoda</taxon>
        <taxon>Heterobranchia</taxon>
        <taxon>Euthyneura</taxon>
        <taxon>Panpulmonata</taxon>
        <taxon>Sacoglossa</taxon>
        <taxon>Placobranchoidea</taxon>
        <taxon>Plakobranchidae</taxon>
        <taxon>Plakobranchus</taxon>
    </lineage>
</organism>
<sequence length="340" mass="37566">MAGRRGARRLFDCLCSPCVSLVCNKREWCSSRAGGAVRSTGRQFDCLCSPCVSLVCNKRDWYKALARKMMLLPSVLSLLLILLSWSGDCEAAHIKHSSRVRRQAYNTAFCPQPNGQFQYASDCTRYVQCDQGRASIETCTPNLVFNPARGYCDFPANVPFCRPPQGQITGSPSQSINFDICSSAPNGGDPVNGYEVPHPQICNAFYTCSNNYLYAPCTFCPEYTYFSLPERRCRENSTGDFNSVCSGREYVPHSQKVYRQLDGTCSPFSGYQGPISDRQNYGRGVAPPGGTYVGGVYYPAGAIYPGTYVPGTYPQGAYAPVYLGKLERGIFKCHKAELLF</sequence>
<keyword evidence="4" id="KW-1015">Disulfide bond</keyword>
<keyword evidence="8" id="KW-1185">Reference proteome</keyword>
<dbReference type="SUPFAM" id="SSF57625">
    <property type="entry name" value="Invertebrate chitin-binding proteins"/>
    <property type="match status" value="2"/>
</dbReference>
<accession>A0AAV4ACB9</accession>
<evidence type="ECO:0000313" key="7">
    <source>
        <dbReference type="EMBL" id="GFO04682.1"/>
    </source>
</evidence>
<dbReference type="Pfam" id="PF01607">
    <property type="entry name" value="CBM_14"/>
    <property type="match status" value="1"/>
</dbReference>
<evidence type="ECO:0000256" key="1">
    <source>
        <dbReference type="ARBA" id="ARBA00022669"/>
    </source>
</evidence>
<evidence type="ECO:0000259" key="6">
    <source>
        <dbReference type="PROSITE" id="PS50940"/>
    </source>
</evidence>
<dbReference type="PANTHER" id="PTHR23301:SF106">
    <property type="entry name" value="CHITIN-BINDING TYPE-2 DOMAIN-CONTAINING PROTEIN-RELATED"/>
    <property type="match status" value="1"/>
</dbReference>
<dbReference type="PANTHER" id="PTHR23301">
    <property type="entry name" value="CHITIN BINDING PERITROPHIN-A"/>
    <property type="match status" value="1"/>
</dbReference>
<keyword evidence="1" id="KW-0147">Chitin-binding</keyword>
<dbReference type="EMBL" id="BLXT01003741">
    <property type="protein sequence ID" value="GFO04682.1"/>
    <property type="molecule type" value="Genomic_DNA"/>
</dbReference>
<keyword evidence="3" id="KW-0677">Repeat</keyword>
<dbReference type="InterPro" id="IPR036508">
    <property type="entry name" value="Chitin-bd_dom_sf"/>
</dbReference>
<evidence type="ECO:0000256" key="3">
    <source>
        <dbReference type="ARBA" id="ARBA00022737"/>
    </source>
</evidence>
<dbReference type="GO" id="GO:0008061">
    <property type="term" value="F:chitin binding"/>
    <property type="evidence" value="ECO:0007669"/>
    <property type="project" value="UniProtKB-KW"/>
</dbReference>
<protein>
    <submittedName>
        <fullName evidence="7">Chondroitin proteoglycan-2</fullName>
    </submittedName>
</protein>
<keyword evidence="2" id="KW-0732">Signal</keyword>
<name>A0AAV4ACB9_9GAST</name>
<evidence type="ECO:0000256" key="5">
    <source>
        <dbReference type="ARBA" id="ARBA00023180"/>
    </source>
</evidence>
<dbReference type="PROSITE" id="PS50940">
    <property type="entry name" value="CHIT_BIND_II"/>
    <property type="match status" value="2"/>
</dbReference>